<dbReference type="EMBL" id="DF968182">
    <property type="protein sequence ID" value="GAP42567.1"/>
    <property type="molecule type" value="Genomic_DNA"/>
</dbReference>
<reference evidence="1" key="1">
    <citation type="journal article" date="2015" name="Genome Announc.">
        <title>Draft Genome Sequence of Bacteroidales Strain TBC1, a Novel Isolate from a Methanogenic Wastewater Treatment System.</title>
        <authorList>
            <person name="Tourlousse D.M."/>
            <person name="Matsuura N."/>
            <person name="Sun L."/>
            <person name="Toyonaga M."/>
            <person name="Kuroda K."/>
            <person name="Ohashi A."/>
            <person name="Cruz R."/>
            <person name="Yamaguchi T."/>
            <person name="Sekiguchi Y."/>
        </authorList>
    </citation>
    <scope>NUCLEOTIDE SEQUENCE [LARGE SCALE GENOMIC DNA]</scope>
    <source>
        <strain evidence="1">TBC1</strain>
    </source>
</reference>
<gene>
    <name evidence="1" type="ORF">TBC1_11698</name>
</gene>
<evidence type="ECO:0000313" key="1">
    <source>
        <dbReference type="EMBL" id="GAP42567.1"/>
    </source>
</evidence>
<dbReference type="STRING" id="1678841.TBC1_11698"/>
<organism evidence="1">
    <name type="scientific">Lentimicrobium saccharophilum</name>
    <dbReference type="NCBI Taxonomy" id="1678841"/>
    <lineage>
        <taxon>Bacteria</taxon>
        <taxon>Pseudomonadati</taxon>
        <taxon>Bacteroidota</taxon>
        <taxon>Bacteroidia</taxon>
        <taxon>Bacteroidales</taxon>
        <taxon>Lentimicrobiaceae</taxon>
        <taxon>Lentimicrobium</taxon>
    </lineage>
</organism>
<keyword evidence="2" id="KW-1185">Reference proteome</keyword>
<evidence type="ECO:0000313" key="2">
    <source>
        <dbReference type="Proteomes" id="UP000053091"/>
    </source>
</evidence>
<proteinExistence type="predicted"/>
<protein>
    <submittedName>
        <fullName evidence="1">Uncharacterized protein</fullName>
    </submittedName>
</protein>
<dbReference type="AlphaFoldDB" id="A0A0S7BW06"/>
<sequence length="83" mass="9433">MTRSGFCHECDQFPCARLKQLDKRYRNKYHSSLVGNLRDLKTMGPEAYMEREDIRCHCAGCGAVICIHSNVCQQCGLVLPGRI</sequence>
<name>A0A0S7BW06_9BACT</name>
<dbReference type="Proteomes" id="UP000053091">
    <property type="component" value="Unassembled WGS sequence"/>
</dbReference>
<accession>A0A0S7BW06</accession>